<evidence type="ECO:0000313" key="2">
    <source>
        <dbReference type="Proteomes" id="UP000004416"/>
    </source>
</evidence>
<reference evidence="1 2" key="1">
    <citation type="submission" date="2011-08" db="EMBL/GenBank/DDBJ databases">
        <authorList>
            <person name="Weinstock G."/>
            <person name="Sodergren E."/>
            <person name="Clifton S."/>
            <person name="Fulton L."/>
            <person name="Fulton B."/>
            <person name="Courtney L."/>
            <person name="Fronick C."/>
            <person name="Harrison M."/>
            <person name="Strong C."/>
            <person name="Farmer C."/>
            <person name="Delahaunty K."/>
            <person name="Markovic C."/>
            <person name="Hall O."/>
            <person name="Minx P."/>
            <person name="Tomlinson C."/>
            <person name="Mitreva M."/>
            <person name="Hou S."/>
            <person name="Chen J."/>
            <person name="Wollam A."/>
            <person name="Pepin K.H."/>
            <person name="Johnson M."/>
            <person name="Bhonagiri V."/>
            <person name="Zhang X."/>
            <person name="Suruliraj S."/>
            <person name="Warren W."/>
            <person name="Chinwalla A."/>
            <person name="Mardis E.R."/>
            <person name="Wilson R.K."/>
        </authorList>
    </citation>
    <scope>NUCLEOTIDE SEQUENCE [LARGE SCALE GENOMIC DNA]</scope>
    <source>
        <strain evidence="1 2">DP7</strain>
    </source>
</reference>
<gene>
    <name evidence="1" type="ORF">HMPREF0322_01161</name>
</gene>
<comment type="caution">
    <text evidence="1">The sequence shown here is derived from an EMBL/GenBank/DDBJ whole genome shotgun (WGS) entry which is preliminary data.</text>
</comment>
<organism evidence="1 2">
    <name type="scientific">Desulfitobacterium hafniense DP7</name>
    <dbReference type="NCBI Taxonomy" id="537010"/>
    <lineage>
        <taxon>Bacteria</taxon>
        <taxon>Bacillati</taxon>
        <taxon>Bacillota</taxon>
        <taxon>Clostridia</taxon>
        <taxon>Eubacteriales</taxon>
        <taxon>Desulfitobacteriaceae</taxon>
        <taxon>Desulfitobacterium</taxon>
    </lineage>
</organism>
<name>G9XJN0_DESHA</name>
<sequence>MPPSQSGLYEVQLFQIIINAPFYYILKLQNYTPCPWGLSSFLILCHCCDSLFA</sequence>
<evidence type="ECO:0000313" key="1">
    <source>
        <dbReference type="EMBL" id="EHL08174.1"/>
    </source>
</evidence>
<dbReference type="HOGENOM" id="CLU_3060853_0_0_9"/>
<dbReference type="Proteomes" id="UP000004416">
    <property type="component" value="Unassembled WGS sequence"/>
</dbReference>
<accession>G9XJN0</accession>
<proteinExistence type="predicted"/>
<dbReference type="AlphaFoldDB" id="G9XJN0"/>
<dbReference type="EMBL" id="AFZX01000030">
    <property type="protein sequence ID" value="EHL08174.1"/>
    <property type="molecule type" value="Genomic_DNA"/>
</dbReference>
<protein>
    <submittedName>
        <fullName evidence="1">Uncharacterized protein</fullName>
    </submittedName>
</protein>